<gene>
    <name evidence="2" type="primary">CSON015570</name>
</gene>
<dbReference type="AlphaFoldDB" id="A0A336KV89"/>
<feature type="transmembrane region" description="Helical" evidence="1">
    <location>
        <begin position="12"/>
        <end position="30"/>
    </location>
</feature>
<protein>
    <submittedName>
        <fullName evidence="2">CSON015570 protein</fullName>
    </submittedName>
</protein>
<dbReference type="EMBL" id="UFQS01000999">
    <property type="protein sequence ID" value="SSX08372.1"/>
    <property type="molecule type" value="Genomic_DNA"/>
</dbReference>
<reference evidence="3" key="2">
    <citation type="submission" date="2018-07" db="EMBL/GenBank/DDBJ databases">
        <authorList>
            <person name="Quirk P.G."/>
            <person name="Krulwich T.A."/>
        </authorList>
    </citation>
    <scope>NUCLEOTIDE SEQUENCE</scope>
</reference>
<feature type="transmembrane region" description="Helical" evidence="1">
    <location>
        <begin position="50"/>
        <end position="73"/>
    </location>
</feature>
<name>A0A336KV89_CULSO</name>
<evidence type="ECO:0000313" key="3">
    <source>
        <dbReference type="EMBL" id="SSX28394.1"/>
    </source>
</evidence>
<keyword evidence="1" id="KW-1133">Transmembrane helix</keyword>
<dbReference type="VEuPathDB" id="VectorBase:CSON015570"/>
<keyword evidence="1" id="KW-0812">Transmembrane</keyword>
<proteinExistence type="predicted"/>
<keyword evidence="1" id="KW-0472">Membrane</keyword>
<organism evidence="2">
    <name type="scientific">Culicoides sonorensis</name>
    <name type="common">Biting midge</name>
    <dbReference type="NCBI Taxonomy" id="179676"/>
    <lineage>
        <taxon>Eukaryota</taxon>
        <taxon>Metazoa</taxon>
        <taxon>Ecdysozoa</taxon>
        <taxon>Arthropoda</taxon>
        <taxon>Hexapoda</taxon>
        <taxon>Insecta</taxon>
        <taxon>Pterygota</taxon>
        <taxon>Neoptera</taxon>
        <taxon>Endopterygota</taxon>
        <taxon>Diptera</taxon>
        <taxon>Nematocera</taxon>
        <taxon>Chironomoidea</taxon>
        <taxon>Ceratopogonidae</taxon>
        <taxon>Ceratopogoninae</taxon>
        <taxon>Culicoides</taxon>
        <taxon>Monoculicoides</taxon>
    </lineage>
</organism>
<evidence type="ECO:0000256" key="1">
    <source>
        <dbReference type="SAM" id="Phobius"/>
    </source>
</evidence>
<dbReference type="EMBL" id="UFQT01000999">
    <property type="protein sequence ID" value="SSX28394.1"/>
    <property type="molecule type" value="Genomic_DNA"/>
</dbReference>
<reference evidence="2" key="1">
    <citation type="submission" date="2018-04" db="EMBL/GenBank/DDBJ databases">
        <authorList>
            <person name="Go L.Y."/>
            <person name="Mitchell J.A."/>
        </authorList>
    </citation>
    <scope>NUCLEOTIDE SEQUENCE</scope>
    <source>
        <tissue evidence="2">Whole organism</tissue>
    </source>
</reference>
<accession>A0A336KV89</accession>
<feature type="transmembrane region" description="Helical" evidence="1">
    <location>
        <begin position="85"/>
        <end position="111"/>
    </location>
</feature>
<sequence length="152" mass="17657">MLNVNFSTLIRIGSILYGLLQFSLIIDVLLEPEETLKYCYGAFYLDIQRYVEISVLMAWYIVFVPVLNLLLIVGVCSKNPKLTQIYLLISYFSMLISLPTTFMAIVFVNVYSISRARDLLCTIFWLASIHELTKKWNNKNNTEIQDEIEEIL</sequence>
<evidence type="ECO:0000313" key="2">
    <source>
        <dbReference type="EMBL" id="SSX08372.1"/>
    </source>
</evidence>